<evidence type="ECO:0000313" key="1">
    <source>
        <dbReference type="EMBL" id="TDK89961.1"/>
    </source>
</evidence>
<dbReference type="NCBIfam" id="TIGR04255">
    <property type="entry name" value="sporadTIGR04255"/>
    <property type="match status" value="1"/>
</dbReference>
<sequence>MATTHPFADEEPGNIPLSSAPLVRTIAQIKFPLLTQFSINGDAVASAVAGALIEHYPLLEVGQEVSVIITSDGPSEQRSATRIWRLVSADRAWQVTFTGTFLSIDTTDYVRRRDFAQRLTNAWEALNQHVSVPYIERLGVRYINQVTDREHLARLHELLRPEVLGIAMAQDLDEAHLATAITEAQYRFPDGAALTARWGMLPAGTNIENASPPFDYPTWILDTDSFCEFKHNSNSGQNLFEDVRALALRSYQFFRWAVTKDFISTFGGSSEHRD</sequence>
<reference evidence="1 2" key="1">
    <citation type="submission" date="2019-01" db="EMBL/GenBank/DDBJ databases">
        <title>High-quality-draft genome sequences of five non-tuberculosis mycobacteriaceae isolated from a nosocomial environment.</title>
        <authorList>
            <person name="Tiago I."/>
            <person name="Alarico S."/>
            <person name="Pereira S.G."/>
            <person name="Coelho C."/>
            <person name="Maranha A."/>
            <person name="Empadinhas N."/>
        </authorList>
    </citation>
    <scope>NUCLEOTIDE SEQUENCE [LARGE SCALE GENOMIC DNA]</scope>
    <source>
        <strain evidence="1 2">24AIII</strain>
    </source>
</reference>
<proteinExistence type="predicted"/>
<dbReference type="Proteomes" id="UP000294929">
    <property type="component" value="Unassembled WGS sequence"/>
</dbReference>
<comment type="caution">
    <text evidence="1">The sequence shown here is derived from an EMBL/GenBank/DDBJ whole genome shotgun (WGS) entry which is preliminary data.</text>
</comment>
<accession>A0A4V3AWC5</accession>
<protein>
    <submittedName>
        <fullName evidence="1">TIGR04255 family protein</fullName>
    </submittedName>
</protein>
<gene>
    <name evidence="1" type="ORF">EUA03_10275</name>
</gene>
<evidence type="ECO:0000313" key="2">
    <source>
        <dbReference type="Proteomes" id="UP000294929"/>
    </source>
</evidence>
<organism evidence="1 2">
    <name type="scientific">Mycolicibacterium mucogenicum</name>
    <name type="common">Mycobacterium mucogenicum</name>
    <dbReference type="NCBI Taxonomy" id="56689"/>
    <lineage>
        <taxon>Bacteria</taxon>
        <taxon>Bacillati</taxon>
        <taxon>Actinomycetota</taxon>
        <taxon>Actinomycetes</taxon>
        <taxon>Mycobacteriales</taxon>
        <taxon>Mycobacteriaceae</taxon>
        <taxon>Mycolicibacterium</taxon>
    </lineage>
</organism>
<dbReference type="RefSeq" id="WP_133426495.1">
    <property type="nucleotide sequence ID" value="NZ_SDLO01000007.1"/>
</dbReference>
<dbReference type="AlphaFoldDB" id="A0A4V3AWC5"/>
<dbReference type="InterPro" id="IPR026349">
    <property type="entry name" value="CHP04255"/>
</dbReference>
<dbReference type="EMBL" id="SDLO01000007">
    <property type="protein sequence ID" value="TDK89961.1"/>
    <property type="molecule type" value="Genomic_DNA"/>
</dbReference>
<name>A0A4V3AWC5_MYCMU</name>